<feature type="binding site" evidence="13">
    <location>
        <position position="289"/>
    </location>
    <ligand>
        <name>S-adenosyl-L-methionine</name>
        <dbReference type="ChEBI" id="CHEBI:59789"/>
    </ligand>
</feature>
<dbReference type="FunFam" id="3.40.50.150:FF:000022">
    <property type="entry name" value="Ribosomal RNA small subunit methyltransferase B"/>
    <property type="match status" value="1"/>
</dbReference>
<comment type="catalytic activity">
    <reaction evidence="12">
        <text>cytidine(967) in 16S rRNA + S-adenosyl-L-methionine = 5-methylcytidine(967) in 16S rRNA + S-adenosyl-L-homocysteine + H(+)</text>
        <dbReference type="Rhea" id="RHEA:42748"/>
        <dbReference type="Rhea" id="RHEA-COMP:10219"/>
        <dbReference type="Rhea" id="RHEA-COMP:10220"/>
        <dbReference type="ChEBI" id="CHEBI:15378"/>
        <dbReference type="ChEBI" id="CHEBI:57856"/>
        <dbReference type="ChEBI" id="CHEBI:59789"/>
        <dbReference type="ChEBI" id="CHEBI:74483"/>
        <dbReference type="ChEBI" id="CHEBI:82748"/>
        <dbReference type="EC" id="2.1.1.176"/>
    </reaction>
</comment>
<dbReference type="InterPro" id="IPR049560">
    <property type="entry name" value="MeTrfase_RsmB-F_NOP2_cat"/>
</dbReference>
<dbReference type="RefSeq" id="WP_144685026.1">
    <property type="nucleotide sequence ID" value="NZ_VLLC01000014.1"/>
</dbReference>
<evidence type="ECO:0000256" key="9">
    <source>
        <dbReference type="ARBA" id="ARBA00022884"/>
    </source>
</evidence>
<dbReference type="GO" id="GO:0006355">
    <property type="term" value="P:regulation of DNA-templated transcription"/>
    <property type="evidence" value="ECO:0007669"/>
    <property type="project" value="InterPro"/>
</dbReference>
<evidence type="ECO:0000256" key="10">
    <source>
        <dbReference type="ARBA" id="ARBA00030399"/>
    </source>
</evidence>
<dbReference type="PANTHER" id="PTHR22807:SF61">
    <property type="entry name" value="NOL1_NOP2_SUN FAMILY PROTEIN _ ANTITERMINATION NUSB DOMAIN-CONTAINING PROTEIN"/>
    <property type="match status" value="1"/>
</dbReference>
<comment type="caution">
    <text evidence="13">Lacks conserved residue(s) required for the propagation of feature annotation.</text>
</comment>
<dbReference type="EC" id="2.1.1.176" evidence="3"/>
<evidence type="ECO:0000256" key="11">
    <source>
        <dbReference type="ARBA" id="ARBA00031088"/>
    </source>
</evidence>
<dbReference type="GO" id="GO:0003723">
    <property type="term" value="F:RNA binding"/>
    <property type="evidence" value="ECO:0007669"/>
    <property type="project" value="UniProtKB-UniRule"/>
</dbReference>
<keyword evidence="6 13" id="KW-0489">Methyltransferase</keyword>
<evidence type="ECO:0000256" key="3">
    <source>
        <dbReference type="ARBA" id="ARBA00012140"/>
    </source>
</evidence>
<gene>
    <name evidence="15" type="ORF">LZ24_02003</name>
</gene>
<keyword evidence="4" id="KW-0963">Cytoplasm</keyword>
<dbReference type="SUPFAM" id="SSF53335">
    <property type="entry name" value="S-adenosyl-L-methionine-dependent methyltransferases"/>
    <property type="match status" value="1"/>
</dbReference>
<evidence type="ECO:0000256" key="2">
    <source>
        <dbReference type="ARBA" id="ARBA00004496"/>
    </source>
</evidence>
<feature type="binding site" evidence="13">
    <location>
        <position position="335"/>
    </location>
    <ligand>
        <name>S-adenosyl-L-methionine</name>
        <dbReference type="ChEBI" id="CHEBI:59789"/>
    </ligand>
</feature>
<dbReference type="InterPro" id="IPR029063">
    <property type="entry name" value="SAM-dependent_MTases_sf"/>
</dbReference>
<reference evidence="15 16" key="1">
    <citation type="submission" date="2019-07" db="EMBL/GenBank/DDBJ databases">
        <title>Genome sequencing of 100 strains of the haloalkaliphilic chemolithoautotrophic sulfur-oxidizing bacterium Thioalkalivibrio.</title>
        <authorList>
            <person name="Muyzer G."/>
        </authorList>
    </citation>
    <scope>NUCLEOTIDE SEQUENCE [LARGE SCALE GENOMIC DNA]</scope>
    <source>
        <strain evidence="15 16">ASO4-4</strain>
    </source>
</reference>
<dbReference type="InterPro" id="IPR004573">
    <property type="entry name" value="rRNA_ssu_MeTfrase_B"/>
</dbReference>
<evidence type="ECO:0000256" key="5">
    <source>
        <dbReference type="ARBA" id="ARBA00022552"/>
    </source>
</evidence>
<dbReference type="AlphaFoldDB" id="A0A562RQ40"/>
<evidence type="ECO:0000256" key="6">
    <source>
        <dbReference type="ARBA" id="ARBA00022603"/>
    </source>
</evidence>
<dbReference type="EMBL" id="VLLC01000014">
    <property type="protein sequence ID" value="TWI71205.1"/>
    <property type="molecule type" value="Genomic_DNA"/>
</dbReference>
<dbReference type="Gene3D" id="3.30.70.1170">
    <property type="entry name" value="Sun protein, domain 3"/>
    <property type="match status" value="1"/>
</dbReference>
<keyword evidence="8 13" id="KW-0949">S-adenosyl-L-methionine</keyword>
<comment type="subcellular location">
    <subcellularLocation>
        <location evidence="2">Cytoplasm</location>
    </subcellularLocation>
</comment>
<evidence type="ECO:0000256" key="1">
    <source>
        <dbReference type="ARBA" id="ARBA00002724"/>
    </source>
</evidence>
<evidence type="ECO:0000256" key="4">
    <source>
        <dbReference type="ARBA" id="ARBA00022490"/>
    </source>
</evidence>
<dbReference type="Gene3D" id="1.10.940.10">
    <property type="entry name" value="NusB-like"/>
    <property type="match status" value="1"/>
</dbReference>
<dbReference type="Gene3D" id="3.40.50.150">
    <property type="entry name" value="Vaccinia Virus protein VP39"/>
    <property type="match status" value="1"/>
</dbReference>
<dbReference type="Proteomes" id="UP000318307">
    <property type="component" value="Unassembled WGS sequence"/>
</dbReference>
<keyword evidence="5" id="KW-0698">rRNA processing</keyword>
<keyword evidence="7 13" id="KW-0808">Transferase</keyword>
<dbReference type="InterPro" id="IPR006027">
    <property type="entry name" value="NusB_RsmB_TIM44"/>
</dbReference>
<dbReference type="PANTHER" id="PTHR22807">
    <property type="entry name" value="NOP2 YEAST -RELATED NOL1/NOP2/FMU SUN DOMAIN-CONTAINING"/>
    <property type="match status" value="1"/>
</dbReference>
<evidence type="ECO:0000259" key="14">
    <source>
        <dbReference type="PROSITE" id="PS51686"/>
    </source>
</evidence>
<keyword evidence="16" id="KW-1185">Reference proteome</keyword>
<dbReference type="OrthoDB" id="9810297at2"/>
<dbReference type="GO" id="GO:0008649">
    <property type="term" value="F:rRNA methyltransferase activity"/>
    <property type="evidence" value="ECO:0007669"/>
    <property type="project" value="InterPro"/>
</dbReference>
<dbReference type="Pfam" id="PF01189">
    <property type="entry name" value="Methyltr_RsmB-F"/>
    <property type="match status" value="1"/>
</dbReference>
<accession>A0A562RQ40</accession>
<dbReference type="Pfam" id="PF22458">
    <property type="entry name" value="RsmF-B_ferredox"/>
    <property type="match status" value="1"/>
</dbReference>
<comment type="similarity">
    <text evidence="13">Belongs to the class I-like SAM-binding methyltransferase superfamily. RsmB/NOP family.</text>
</comment>
<proteinExistence type="inferred from homology"/>
<dbReference type="NCBIfam" id="TIGR00563">
    <property type="entry name" value="rsmB"/>
    <property type="match status" value="1"/>
</dbReference>
<evidence type="ECO:0000313" key="16">
    <source>
        <dbReference type="Proteomes" id="UP000318307"/>
    </source>
</evidence>
<dbReference type="InterPro" id="IPR054728">
    <property type="entry name" value="RsmB-like_ferredoxin"/>
</dbReference>
<organism evidence="15 16">
    <name type="scientific">Desulfobotulus alkaliphilus</name>
    <dbReference type="NCBI Taxonomy" id="622671"/>
    <lineage>
        <taxon>Bacteria</taxon>
        <taxon>Pseudomonadati</taxon>
        <taxon>Thermodesulfobacteriota</taxon>
        <taxon>Desulfobacteria</taxon>
        <taxon>Desulfobacterales</taxon>
        <taxon>Desulfobacteraceae</taxon>
        <taxon>Desulfobotulus</taxon>
    </lineage>
</organism>
<protein>
    <recommendedName>
        <fullName evidence="3">16S rRNA (cytosine(967)-C(5))-methyltransferase</fullName>
        <ecNumber evidence="3">2.1.1.176</ecNumber>
    </recommendedName>
    <alternativeName>
        <fullName evidence="10">16S rRNA m5C967 methyltransferase</fullName>
    </alternativeName>
    <alternativeName>
        <fullName evidence="11">rRNA (cytosine-C(5)-)-methyltransferase RsmB</fullName>
    </alternativeName>
</protein>
<comment type="function">
    <text evidence="1">Specifically methylates the cytosine at position 967 (m5C967) of 16S rRNA.</text>
</comment>
<comment type="caution">
    <text evidence="15">The sequence shown here is derived from an EMBL/GenBank/DDBJ whole genome shotgun (WGS) entry which is preliminary data.</text>
</comment>
<feature type="binding site" evidence="13">
    <location>
        <position position="316"/>
    </location>
    <ligand>
        <name>S-adenosyl-L-methionine</name>
        <dbReference type="ChEBI" id="CHEBI:59789"/>
    </ligand>
</feature>
<feature type="active site" description="Nucleophile" evidence="13">
    <location>
        <position position="388"/>
    </location>
</feature>
<dbReference type="InterPro" id="IPR023267">
    <property type="entry name" value="RCMT"/>
</dbReference>
<dbReference type="InterPro" id="IPR001678">
    <property type="entry name" value="MeTrfase_RsmB-F_NOP2_dom"/>
</dbReference>
<dbReference type="GO" id="GO:0005737">
    <property type="term" value="C:cytoplasm"/>
    <property type="evidence" value="ECO:0007669"/>
    <property type="project" value="UniProtKB-SubCell"/>
</dbReference>
<evidence type="ECO:0000256" key="8">
    <source>
        <dbReference type="ARBA" id="ARBA00022691"/>
    </source>
</evidence>
<dbReference type="InterPro" id="IPR035926">
    <property type="entry name" value="NusB-like_sf"/>
</dbReference>
<evidence type="ECO:0000256" key="13">
    <source>
        <dbReference type="PROSITE-ProRule" id="PRU01023"/>
    </source>
</evidence>
<dbReference type="PROSITE" id="PS51686">
    <property type="entry name" value="SAM_MT_RSMB_NOP"/>
    <property type="match status" value="1"/>
</dbReference>
<dbReference type="PRINTS" id="PR02008">
    <property type="entry name" value="RCMTFAMILY"/>
</dbReference>
<feature type="domain" description="SAM-dependent MTase RsmB/NOP-type" evidence="14">
    <location>
        <begin position="174"/>
        <end position="452"/>
    </location>
</feature>
<dbReference type="Pfam" id="PF01029">
    <property type="entry name" value="NusB"/>
    <property type="match status" value="1"/>
</dbReference>
<dbReference type="NCBIfam" id="NF011494">
    <property type="entry name" value="PRK14902.1"/>
    <property type="match status" value="1"/>
</dbReference>
<evidence type="ECO:0000256" key="7">
    <source>
        <dbReference type="ARBA" id="ARBA00022679"/>
    </source>
</evidence>
<dbReference type="CDD" id="cd02440">
    <property type="entry name" value="AdoMet_MTases"/>
    <property type="match status" value="1"/>
</dbReference>
<dbReference type="SUPFAM" id="SSF48013">
    <property type="entry name" value="NusB-like"/>
    <property type="match status" value="1"/>
</dbReference>
<sequence>MQSDARKTALQILIKIQAKKLPLDLVIEDFQNTINAMDPKDRRLMNAIVYGVLRWRSRLDRVIAESSRTPLHKIEPRIRDILRIAIFQLIYLDRVPESAAIHTAVELTKFISSTRGAPGFVNGVLRNVQKVWKNVYDPHPETPFIQRMAWKHAIPEWMLERWTARFGEERTELLAQSVNRIPSITLRVNRMRTDTEKLLGLMDEKVREVSPNIWVNDALNFSHPEGAIDRLPGFREGFFQIQDASAQLAGLMLAPRSGERILDACAGYGGKTGHLALLMQNKGEITAVDLNGSKLMRLSHEMQRLGVSIVKTQTQDLTNSKAAMNLGRFDRIFLDAPCSGMGVIRRNPDIKWNRDEEGLKNFALRQSKLLETMAALLKPGGLMVYAVCSTEPEETTEVIDHFLAHHPEMHREAPGARFPDQARPLLTENNDFMPWQETFELDGFFATALRKTGRRKVVAS</sequence>
<name>A0A562RQ40_9BACT</name>
<keyword evidence="9 13" id="KW-0694">RNA-binding</keyword>
<evidence type="ECO:0000256" key="12">
    <source>
        <dbReference type="ARBA" id="ARBA00047283"/>
    </source>
</evidence>
<evidence type="ECO:0000313" key="15">
    <source>
        <dbReference type="EMBL" id="TWI71205.1"/>
    </source>
</evidence>